<accession>A0A7J7N9G7</accession>
<keyword evidence="2" id="KW-1185">Reference proteome</keyword>
<name>A0A7J7N9G7_9MAGN</name>
<protein>
    <submittedName>
        <fullName evidence="1">Uncharacterized protein</fullName>
    </submittedName>
</protein>
<comment type="caution">
    <text evidence="1">The sequence shown here is derived from an EMBL/GenBank/DDBJ whole genome shotgun (WGS) entry which is preliminary data.</text>
</comment>
<sequence>MTNYHGQAVCSPPTTNSPKDIILPHGIYPFKQSPITTTVLKDHASRTQSTPRLILRLIKIIAGKRTSSESKTMSY</sequence>
<dbReference type="AlphaFoldDB" id="A0A7J7N9G7"/>
<organism evidence="1 2">
    <name type="scientific">Kingdonia uniflora</name>
    <dbReference type="NCBI Taxonomy" id="39325"/>
    <lineage>
        <taxon>Eukaryota</taxon>
        <taxon>Viridiplantae</taxon>
        <taxon>Streptophyta</taxon>
        <taxon>Embryophyta</taxon>
        <taxon>Tracheophyta</taxon>
        <taxon>Spermatophyta</taxon>
        <taxon>Magnoliopsida</taxon>
        <taxon>Ranunculales</taxon>
        <taxon>Circaeasteraceae</taxon>
        <taxon>Kingdonia</taxon>
    </lineage>
</organism>
<evidence type="ECO:0000313" key="2">
    <source>
        <dbReference type="Proteomes" id="UP000541444"/>
    </source>
</evidence>
<evidence type="ECO:0000313" key="1">
    <source>
        <dbReference type="EMBL" id="KAF6163797.1"/>
    </source>
</evidence>
<dbReference type="Proteomes" id="UP000541444">
    <property type="component" value="Unassembled WGS sequence"/>
</dbReference>
<dbReference type="EMBL" id="JACGCM010000963">
    <property type="protein sequence ID" value="KAF6163797.1"/>
    <property type="molecule type" value="Genomic_DNA"/>
</dbReference>
<reference evidence="1 2" key="1">
    <citation type="journal article" date="2020" name="IScience">
        <title>Genome Sequencing of the Endangered Kingdonia uniflora (Circaeasteraceae, Ranunculales) Reveals Potential Mechanisms of Evolutionary Specialization.</title>
        <authorList>
            <person name="Sun Y."/>
            <person name="Deng T."/>
            <person name="Zhang A."/>
            <person name="Moore M.J."/>
            <person name="Landis J.B."/>
            <person name="Lin N."/>
            <person name="Zhang H."/>
            <person name="Zhang X."/>
            <person name="Huang J."/>
            <person name="Zhang X."/>
            <person name="Sun H."/>
            <person name="Wang H."/>
        </authorList>
    </citation>
    <scope>NUCLEOTIDE SEQUENCE [LARGE SCALE GENOMIC DNA]</scope>
    <source>
        <strain evidence="1">TB1705</strain>
        <tissue evidence="1">Leaf</tissue>
    </source>
</reference>
<gene>
    <name evidence="1" type="ORF">GIB67_016137</name>
</gene>
<proteinExistence type="predicted"/>